<dbReference type="EMBL" id="QYSE01000001">
    <property type="protein sequence ID" value="RJF37541.1"/>
    <property type="molecule type" value="Genomic_DNA"/>
</dbReference>
<sequence>MLSIKDISKFIGEAILETVEEGIPTNSKNTDESDCSFSNSYRLNSENDVVTDFEGSNAPENGGIWLKKGI</sequence>
<dbReference type="Proteomes" id="UP000265938">
    <property type="component" value="Unassembled WGS sequence"/>
</dbReference>
<reference evidence="1 2" key="1">
    <citation type="submission" date="2018-09" db="EMBL/GenBank/DDBJ databases">
        <title>Identification of marine bacteria producing industrial enzymes.</title>
        <authorList>
            <person name="Cheng T.H."/>
            <person name="Saidin J."/>
            <person name="Muhd D.D."/>
            <person name="Isa M.N.M."/>
            <person name="Bakar M.F.A."/>
            <person name="Ismail N."/>
        </authorList>
    </citation>
    <scope>NUCLEOTIDE SEQUENCE [LARGE SCALE GENOMIC DNA]</scope>
    <source>
        <strain evidence="1 2">MNAD 1.6</strain>
    </source>
</reference>
<dbReference type="AlphaFoldDB" id="A0A3A3ETW8"/>
<comment type="caution">
    <text evidence="1">The sequence shown here is derived from an EMBL/GenBank/DDBJ whole genome shotgun (WGS) entry which is preliminary data.</text>
</comment>
<name>A0A3A3ETW8_9GAMM</name>
<organism evidence="1 2">
    <name type="scientific">Pseudoalteromonas gelatinilytica</name>
    <dbReference type="NCBI Taxonomy" id="1703256"/>
    <lineage>
        <taxon>Bacteria</taxon>
        <taxon>Pseudomonadati</taxon>
        <taxon>Pseudomonadota</taxon>
        <taxon>Gammaproteobacteria</taxon>
        <taxon>Alteromonadales</taxon>
        <taxon>Pseudoalteromonadaceae</taxon>
        <taxon>Pseudoalteromonas</taxon>
    </lineage>
</organism>
<proteinExistence type="predicted"/>
<accession>A0A3A3ETW8</accession>
<evidence type="ECO:0000313" key="1">
    <source>
        <dbReference type="EMBL" id="RJF37541.1"/>
    </source>
</evidence>
<dbReference type="RefSeq" id="WP_119852284.1">
    <property type="nucleotide sequence ID" value="NZ_QYSE01000001.1"/>
</dbReference>
<protein>
    <submittedName>
        <fullName evidence="1">Uncharacterized protein</fullName>
    </submittedName>
</protein>
<evidence type="ECO:0000313" key="2">
    <source>
        <dbReference type="Proteomes" id="UP000265938"/>
    </source>
</evidence>
<gene>
    <name evidence="1" type="ORF">D4741_05570</name>
</gene>